<proteinExistence type="predicted"/>
<name>B9YE53_9FIRM</name>
<sequence>MFYFVKNCGTDKLDVVSEPMHSLSTRQPFSCLGIAVPLILR</sequence>
<evidence type="ECO:0000313" key="2">
    <source>
        <dbReference type="Proteomes" id="UP000005950"/>
    </source>
</evidence>
<gene>
    <name evidence="1" type="ORF">HOLDEFILI_04127</name>
</gene>
<comment type="caution">
    <text evidence="1">The sequence shown here is derived from an EMBL/GenBank/DDBJ whole genome shotgun (WGS) entry which is preliminary data.</text>
</comment>
<accession>B9YE53</accession>
<evidence type="ECO:0000313" key="1">
    <source>
        <dbReference type="EMBL" id="EEF65750.1"/>
    </source>
</evidence>
<dbReference type="Proteomes" id="UP000005950">
    <property type="component" value="Unassembled WGS sequence"/>
</dbReference>
<reference evidence="1 2" key="1">
    <citation type="submission" date="2008-12" db="EMBL/GenBank/DDBJ databases">
        <authorList>
            <person name="Fulton L."/>
            <person name="Clifton S."/>
            <person name="Fulton B."/>
            <person name="Xu J."/>
            <person name="Minx P."/>
            <person name="Pepin K.H."/>
            <person name="Johnson M."/>
            <person name="Bhonagiri V."/>
            <person name="Nash W.E."/>
            <person name="Mardis E.R."/>
            <person name="Wilson R.K."/>
        </authorList>
    </citation>
    <scope>NUCLEOTIDE SEQUENCE [LARGE SCALE GENOMIC DNA]</scope>
    <source>
        <strain evidence="1 2">DSM 12042</strain>
    </source>
</reference>
<dbReference type="STRING" id="545696.HOLDEFILI_04127"/>
<dbReference type="AlphaFoldDB" id="B9YE53"/>
<dbReference type="HOGENOM" id="CLU_3271189_0_0_9"/>
<dbReference type="EMBL" id="ACCF01000259">
    <property type="protein sequence ID" value="EEF65750.1"/>
    <property type="molecule type" value="Genomic_DNA"/>
</dbReference>
<reference evidence="1 2" key="2">
    <citation type="submission" date="2009-02" db="EMBL/GenBank/DDBJ databases">
        <title>Draft genome sequence of Holdemania filiformis DSM 12042.</title>
        <authorList>
            <person name="Sudarsanam P."/>
            <person name="Ley R."/>
            <person name="Guruge J."/>
            <person name="Turnbaugh P.J."/>
            <person name="Mahowald M."/>
            <person name="Liep D."/>
            <person name="Gordon J."/>
        </authorList>
    </citation>
    <scope>NUCLEOTIDE SEQUENCE [LARGE SCALE GENOMIC DNA]</scope>
    <source>
        <strain evidence="1 2">DSM 12042</strain>
    </source>
</reference>
<protein>
    <submittedName>
        <fullName evidence="1">Uncharacterized protein</fullName>
    </submittedName>
</protein>
<organism evidence="1 2">
    <name type="scientific">Holdemania filiformis DSM 12042</name>
    <dbReference type="NCBI Taxonomy" id="545696"/>
    <lineage>
        <taxon>Bacteria</taxon>
        <taxon>Bacillati</taxon>
        <taxon>Bacillota</taxon>
        <taxon>Erysipelotrichia</taxon>
        <taxon>Erysipelotrichales</taxon>
        <taxon>Erysipelotrichaceae</taxon>
        <taxon>Holdemania</taxon>
    </lineage>
</organism>